<organism evidence="9">
    <name type="scientific">Nakamurella sp. A5-74</name>
    <dbReference type="NCBI Taxonomy" id="3158264"/>
    <lineage>
        <taxon>Bacteria</taxon>
        <taxon>Bacillati</taxon>
        <taxon>Actinomycetota</taxon>
        <taxon>Actinomycetes</taxon>
        <taxon>Nakamurellales</taxon>
        <taxon>Nakamurellaceae</taxon>
        <taxon>Nakamurella</taxon>
    </lineage>
</organism>
<reference evidence="9" key="1">
    <citation type="submission" date="2024-05" db="EMBL/GenBank/DDBJ databases">
        <authorList>
            <person name="Cai S.Y."/>
            <person name="Jin L.M."/>
            <person name="Li H.R."/>
        </authorList>
    </citation>
    <scope>NUCLEOTIDE SEQUENCE</scope>
    <source>
        <strain evidence="9">A5-74</strain>
    </source>
</reference>
<feature type="region of interest" description="Disordered" evidence="6">
    <location>
        <begin position="171"/>
        <end position="191"/>
    </location>
</feature>
<keyword evidence="3" id="KW-0731">Sigma factor</keyword>
<dbReference type="Pfam" id="PF04542">
    <property type="entry name" value="Sigma70_r2"/>
    <property type="match status" value="1"/>
</dbReference>
<sequence length="191" mass="21092">MSDSGWFDELYRTSYSRLVLIVFGLTGNLGDAEEAVQDAFARGYAKRSTLAGVDNREAWLTTVALNAARRRFRRSRLFTSRSSDDHDEELRSRQGRIRAAVNPAEFVPSRLDLVDALARVPADQRQVLVMFHLADLPMDEIAARLGVPLGTVKSRLARGRTALAALLADTPEGSRFDDRGTTGASQDGEPR</sequence>
<gene>
    <name evidence="9" type="ORF">ABLG96_09210</name>
</gene>
<dbReference type="SUPFAM" id="SSF88946">
    <property type="entry name" value="Sigma2 domain of RNA polymerase sigma factors"/>
    <property type="match status" value="1"/>
</dbReference>
<dbReference type="InterPro" id="IPR013324">
    <property type="entry name" value="RNA_pol_sigma_r3/r4-like"/>
</dbReference>
<name>A0AAU8DW48_9ACTN</name>
<dbReference type="InterPro" id="IPR013249">
    <property type="entry name" value="RNA_pol_sigma70_r4_t2"/>
</dbReference>
<dbReference type="InterPro" id="IPR039425">
    <property type="entry name" value="RNA_pol_sigma-70-like"/>
</dbReference>
<keyword evidence="4" id="KW-0238">DNA-binding</keyword>
<evidence type="ECO:0000313" key="9">
    <source>
        <dbReference type="EMBL" id="XCG65432.1"/>
    </source>
</evidence>
<dbReference type="Pfam" id="PF08281">
    <property type="entry name" value="Sigma70_r4_2"/>
    <property type="match status" value="1"/>
</dbReference>
<dbReference type="InterPro" id="IPR007627">
    <property type="entry name" value="RNA_pol_sigma70_r2"/>
</dbReference>
<evidence type="ECO:0000256" key="6">
    <source>
        <dbReference type="SAM" id="MobiDB-lite"/>
    </source>
</evidence>
<accession>A0AAU8DW48</accession>
<protein>
    <submittedName>
        <fullName evidence="9">Sigma-70 family RNA polymerase sigma factor</fullName>
    </submittedName>
</protein>
<dbReference type="GO" id="GO:0006352">
    <property type="term" value="P:DNA-templated transcription initiation"/>
    <property type="evidence" value="ECO:0007669"/>
    <property type="project" value="InterPro"/>
</dbReference>
<proteinExistence type="inferred from homology"/>
<dbReference type="CDD" id="cd06171">
    <property type="entry name" value="Sigma70_r4"/>
    <property type="match status" value="1"/>
</dbReference>
<comment type="similarity">
    <text evidence="1">Belongs to the sigma-70 factor family. ECF subfamily.</text>
</comment>
<feature type="domain" description="RNA polymerase sigma-70 region 2" evidence="7">
    <location>
        <begin position="10"/>
        <end position="76"/>
    </location>
</feature>
<dbReference type="PANTHER" id="PTHR43133:SF50">
    <property type="entry name" value="ECF RNA POLYMERASE SIGMA FACTOR SIGM"/>
    <property type="match status" value="1"/>
</dbReference>
<evidence type="ECO:0000259" key="8">
    <source>
        <dbReference type="Pfam" id="PF08281"/>
    </source>
</evidence>
<dbReference type="Gene3D" id="1.10.1740.10">
    <property type="match status" value="1"/>
</dbReference>
<dbReference type="SUPFAM" id="SSF88659">
    <property type="entry name" value="Sigma3 and sigma4 domains of RNA polymerase sigma factors"/>
    <property type="match status" value="1"/>
</dbReference>
<evidence type="ECO:0000256" key="4">
    <source>
        <dbReference type="ARBA" id="ARBA00023125"/>
    </source>
</evidence>
<evidence type="ECO:0000256" key="5">
    <source>
        <dbReference type="ARBA" id="ARBA00023163"/>
    </source>
</evidence>
<dbReference type="InterPro" id="IPR014284">
    <property type="entry name" value="RNA_pol_sigma-70_dom"/>
</dbReference>
<dbReference type="EMBL" id="CP159218">
    <property type="protein sequence ID" value="XCG65432.1"/>
    <property type="molecule type" value="Genomic_DNA"/>
</dbReference>
<dbReference type="RefSeq" id="WP_353651037.1">
    <property type="nucleotide sequence ID" value="NZ_CP159218.1"/>
</dbReference>
<dbReference type="GO" id="GO:0003677">
    <property type="term" value="F:DNA binding"/>
    <property type="evidence" value="ECO:0007669"/>
    <property type="project" value="UniProtKB-KW"/>
</dbReference>
<dbReference type="NCBIfam" id="TIGR02937">
    <property type="entry name" value="sigma70-ECF"/>
    <property type="match status" value="1"/>
</dbReference>
<keyword evidence="5" id="KW-0804">Transcription</keyword>
<dbReference type="GO" id="GO:0016987">
    <property type="term" value="F:sigma factor activity"/>
    <property type="evidence" value="ECO:0007669"/>
    <property type="project" value="UniProtKB-KW"/>
</dbReference>
<evidence type="ECO:0000256" key="2">
    <source>
        <dbReference type="ARBA" id="ARBA00023015"/>
    </source>
</evidence>
<keyword evidence="2" id="KW-0805">Transcription regulation</keyword>
<evidence type="ECO:0000256" key="1">
    <source>
        <dbReference type="ARBA" id="ARBA00010641"/>
    </source>
</evidence>
<dbReference type="InterPro" id="IPR036388">
    <property type="entry name" value="WH-like_DNA-bd_sf"/>
</dbReference>
<feature type="domain" description="RNA polymerase sigma factor 70 region 4 type 2" evidence="8">
    <location>
        <begin position="111"/>
        <end position="163"/>
    </location>
</feature>
<dbReference type="InterPro" id="IPR013325">
    <property type="entry name" value="RNA_pol_sigma_r2"/>
</dbReference>
<evidence type="ECO:0000256" key="3">
    <source>
        <dbReference type="ARBA" id="ARBA00023082"/>
    </source>
</evidence>
<dbReference type="Gene3D" id="1.10.10.10">
    <property type="entry name" value="Winged helix-like DNA-binding domain superfamily/Winged helix DNA-binding domain"/>
    <property type="match status" value="1"/>
</dbReference>
<evidence type="ECO:0000259" key="7">
    <source>
        <dbReference type="Pfam" id="PF04542"/>
    </source>
</evidence>
<dbReference type="AlphaFoldDB" id="A0AAU8DW48"/>
<dbReference type="PANTHER" id="PTHR43133">
    <property type="entry name" value="RNA POLYMERASE ECF-TYPE SIGMA FACTO"/>
    <property type="match status" value="1"/>
</dbReference>